<dbReference type="SMART" id="SM01372">
    <property type="entry name" value="E2F_TDP"/>
    <property type="match status" value="1"/>
</dbReference>
<evidence type="ECO:0000256" key="7">
    <source>
        <dbReference type="ARBA" id="ARBA00022946"/>
    </source>
</evidence>
<reference evidence="17" key="2">
    <citation type="submission" date="2025-09" db="UniProtKB">
        <authorList>
            <consortium name="Ensembl"/>
        </authorList>
    </citation>
    <scope>IDENTIFICATION</scope>
</reference>
<keyword evidence="12" id="KW-0804">Transcription</keyword>
<dbReference type="PROSITE" id="PS51387">
    <property type="entry name" value="FAD_PCMH"/>
    <property type="match status" value="1"/>
</dbReference>
<dbReference type="Pfam" id="PF01565">
    <property type="entry name" value="FAD_binding_4"/>
    <property type="match status" value="1"/>
</dbReference>
<comment type="similarity">
    <text evidence="4">Belongs to the E2F/DP family.</text>
</comment>
<dbReference type="InterPro" id="IPR036388">
    <property type="entry name" value="WH-like_DNA-bd_sf"/>
</dbReference>
<evidence type="ECO:0000256" key="3">
    <source>
        <dbReference type="ARBA" id="ARBA00008000"/>
    </source>
</evidence>
<evidence type="ECO:0000256" key="10">
    <source>
        <dbReference type="ARBA" id="ARBA00023125"/>
    </source>
</evidence>
<dbReference type="InterPro" id="IPR016164">
    <property type="entry name" value="FAD-linked_Oxase-like_C"/>
</dbReference>
<dbReference type="Gene3D" id="6.10.250.540">
    <property type="match status" value="1"/>
</dbReference>
<dbReference type="InterPro" id="IPR003316">
    <property type="entry name" value="E2F_WHTH_DNA-bd_dom"/>
</dbReference>
<dbReference type="FunFam" id="1.10.10.10:FF:000430">
    <property type="entry name" value="Transcription factor E2F4"/>
    <property type="match status" value="1"/>
</dbReference>
<dbReference type="Proteomes" id="UP000694569">
    <property type="component" value="Unplaced"/>
</dbReference>
<organism evidence="17 18">
    <name type="scientific">Leptobrachium leishanense</name>
    <name type="common">Leishan spiny toad</name>
    <dbReference type="NCBI Taxonomy" id="445787"/>
    <lineage>
        <taxon>Eukaryota</taxon>
        <taxon>Metazoa</taxon>
        <taxon>Chordata</taxon>
        <taxon>Craniata</taxon>
        <taxon>Vertebrata</taxon>
        <taxon>Euteleostomi</taxon>
        <taxon>Amphibia</taxon>
        <taxon>Batrachia</taxon>
        <taxon>Anura</taxon>
        <taxon>Pelobatoidea</taxon>
        <taxon>Megophryidae</taxon>
        <taxon>Leptobrachium</taxon>
    </lineage>
</organism>
<dbReference type="InterPro" id="IPR037241">
    <property type="entry name" value="E2F-DP_heterodim"/>
</dbReference>
<keyword evidence="6" id="KW-0274">FAD</keyword>
<dbReference type="FunFam" id="3.30.465.10:FF:000030">
    <property type="entry name" value="probable D-lactate dehydrogenase, mitochondrial"/>
    <property type="match status" value="1"/>
</dbReference>
<dbReference type="FunFam" id="3.30.70.2740:FF:000001">
    <property type="entry name" value="D-lactate dehydrogenase mitochondrial"/>
    <property type="match status" value="1"/>
</dbReference>
<dbReference type="GO" id="GO:0005634">
    <property type="term" value="C:nucleus"/>
    <property type="evidence" value="ECO:0007669"/>
    <property type="project" value="UniProtKB-SubCell"/>
</dbReference>
<dbReference type="InterPro" id="IPR032198">
    <property type="entry name" value="E2F_CC-MB"/>
</dbReference>
<keyword evidence="18" id="KW-1185">Reference proteome</keyword>
<evidence type="ECO:0000256" key="13">
    <source>
        <dbReference type="ARBA" id="ARBA00038897"/>
    </source>
</evidence>
<evidence type="ECO:0000256" key="8">
    <source>
        <dbReference type="ARBA" id="ARBA00023002"/>
    </source>
</evidence>
<evidence type="ECO:0000313" key="18">
    <source>
        <dbReference type="Proteomes" id="UP000694569"/>
    </source>
</evidence>
<dbReference type="OrthoDB" id="5332616at2759"/>
<keyword evidence="10" id="KW-0238">DNA-binding</keyword>
<comment type="cofactor">
    <cofactor evidence="1">
        <name>FAD</name>
        <dbReference type="ChEBI" id="CHEBI:57692"/>
    </cofactor>
</comment>
<name>A0A8C5QVL9_9ANUR</name>
<dbReference type="FunFam" id="3.30.43.10:FF:000010">
    <property type="entry name" value="probable D-lactate dehydrogenase, mitochondrial"/>
    <property type="match status" value="1"/>
</dbReference>
<keyword evidence="11" id="KW-0496">Mitochondrion</keyword>
<dbReference type="SUPFAM" id="SSF56176">
    <property type="entry name" value="FAD-binding/transporter-associated domain-like"/>
    <property type="match status" value="1"/>
</dbReference>
<keyword evidence="14" id="KW-0175">Coiled coil</keyword>
<dbReference type="Gene3D" id="3.30.465.10">
    <property type="match status" value="1"/>
</dbReference>
<keyword evidence="5" id="KW-0285">Flavoprotein</keyword>
<dbReference type="Pfam" id="PF16421">
    <property type="entry name" value="E2F_CC-MB"/>
    <property type="match status" value="1"/>
</dbReference>
<dbReference type="EC" id="1.1.2.4" evidence="13"/>
<dbReference type="Gene3D" id="3.30.70.2740">
    <property type="match status" value="1"/>
</dbReference>
<feature type="coiled-coil region" evidence="14">
    <location>
        <begin position="498"/>
        <end position="525"/>
    </location>
</feature>
<feature type="domain" description="FAD-binding PCMH-type" evidence="16">
    <location>
        <begin position="59"/>
        <end position="239"/>
    </location>
</feature>
<dbReference type="SUPFAM" id="SSF144074">
    <property type="entry name" value="E2F-DP heterodimerization region"/>
    <property type="match status" value="1"/>
</dbReference>
<evidence type="ECO:0000256" key="9">
    <source>
        <dbReference type="ARBA" id="ARBA00023015"/>
    </source>
</evidence>
<evidence type="ECO:0000259" key="16">
    <source>
        <dbReference type="PROSITE" id="PS51387"/>
    </source>
</evidence>
<evidence type="ECO:0000256" key="14">
    <source>
        <dbReference type="SAM" id="Coils"/>
    </source>
</evidence>
<dbReference type="CDD" id="cd14660">
    <property type="entry name" value="E2F_DD"/>
    <property type="match status" value="1"/>
</dbReference>
<accession>A0A8C5QVL9</accession>
<comment type="subcellular location">
    <subcellularLocation>
        <location evidence="2">Mitochondrion</location>
    </subcellularLocation>
</comment>
<dbReference type="InterPro" id="IPR016166">
    <property type="entry name" value="FAD-bd_PCMH"/>
</dbReference>
<dbReference type="GO" id="GO:0004458">
    <property type="term" value="F:D-lactate dehydrogenase (cytochrome) activity"/>
    <property type="evidence" value="ECO:0007669"/>
    <property type="project" value="UniProtKB-EC"/>
</dbReference>
<evidence type="ECO:0000313" key="17">
    <source>
        <dbReference type="Ensembl" id="ENSLLEP00000043329.1"/>
    </source>
</evidence>
<dbReference type="InterPro" id="IPR004113">
    <property type="entry name" value="FAD-bd_oxidored_4_C"/>
</dbReference>
<dbReference type="GO" id="GO:0003677">
    <property type="term" value="F:DNA binding"/>
    <property type="evidence" value="ECO:0007669"/>
    <property type="project" value="UniProtKB-KW"/>
</dbReference>
<feature type="region of interest" description="Disordered" evidence="15">
    <location>
        <begin position="645"/>
        <end position="664"/>
    </location>
</feature>
<dbReference type="Pfam" id="PF02913">
    <property type="entry name" value="FAD-oxidase_C"/>
    <property type="match status" value="1"/>
</dbReference>
<evidence type="ECO:0000256" key="15">
    <source>
        <dbReference type="SAM" id="MobiDB-lite"/>
    </source>
</evidence>
<dbReference type="GO" id="GO:0005667">
    <property type="term" value="C:transcription regulator complex"/>
    <property type="evidence" value="ECO:0007669"/>
    <property type="project" value="InterPro"/>
</dbReference>
<evidence type="ECO:0000256" key="12">
    <source>
        <dbReference type="ARBA" id="ARBA00023163"/>
    </source>
</evidence>
<feature type="compositionally biased region" description="Polar residues" evidence="15">
    <location>
        <begin position="655"/>
        <end position="664"/>
    </location>
</feature>
<dbReference type="InterPro" id="IPR006094">
    <property type="entry name" value="Oxid_FAD_bind_N"/>
</dbReference>
<dbReference type="SUPFAM" id="SSF46785">
    <property type="entry name" value="Winged helix' DNA-binding domain"/>
    <property type="match status" value="1"/>
</dbReference>
<dbReference type="PANTHER" id="PTHR11748:SF111">
    <property type="entry name" value="D-LACTATE DEHYDROGENASE, MITOCHONDRIAL-RELATED"/>
    <property type="match status" value="1"/>
</dbReference>
<dbReference type="PANTHER" id="PTHR11748">
    <property type="entry name" value="D-LACTATE DEHYDROGENASE"/>
    <property type="match status" value="1"/>
</dbReference>
<reference evidence="17" key="1">
    <citation type="submission" date="2025-08" db="UniProtKB">
        <authorList>
            <consortium name="Ensembl"/>
        </authorList>
    </citation>
    <scope>IDENTIFICATION</scope>
</reference>
<evidence type="ECO:0000256" key="11">
    <source>
        <dbReference type="ARBA" id="ARBA00023128"/>
    </source>
</evidence>
<proteinExistence type="inferred from homology"/>
<keyword evidence="7" id="KW-0809">Transit peptide</keyword>
<dbReference type="InterPro" id="IPR036390">
    <property type="entry name" value="WH_DNA-bd_sf"/>
</dbReference>
<dbReference type="GO" id="GO:0005739">
    <property type="term" value="C:mitochondrion"/>
    <property type="evidence" value="ECO:0007669"/>
    <property type="project" value="UniProtKB-SubCell"/>
</dbReference>
<dbReference type="Ensembl" id="ENSLLET00000045057.1">
    <property type="protein sequence ID" value="ENSLLEP00000043329.1"/>
    <property type="gene ID" value="ENSLLEG00000027549.1"/>
</dbReference>
<evidence type="ECO:0000256" key="6">
    <source>
        <dbReference type="ARBA" id="ARBA00022827"/>
    </source>
</evidence>
<keyword evidence="8" id="KW-0560">Oxidoreductase</keyword>
<evidence type="ECO:0000256" key="4">
    <source>
        <dbReference type="ARBA" id="ARBA00010940"/>
    </source>
</evidence>
<dbReference type="InterPro" id="IPR036318">
    <property type="entry name" value="FAD-bd_PCMH-like_sf"/>
</dbReference>
<protein>
    <recommendedName>
        <fullName evidence="13">D-lactate dehydrogenase (cytochrome)</fullName>
        <ecNumber evidence="13">1.1.2.4</ecNumber>
    </recommendedName>
</protein>
<dbReference type="Gene3D" id="1.10.10.10">
    <property type="entry name" value="Winged helix-like DNA-binding domain superfamily/Winged helix DNA-binding domain"/>
    <property type="match status" value="1"/>
</dbReference>
<dbReference type="InterPro" id="IPR016169">
    <property type="entry name" value="FAD-bd_PCMH_sub2"/>
</dbReference>
<evidence type="ECO:0000256" key="2">
    <source>
        <dbReference type="ARBA" id="ARBA00004173"/>
    </source>
</evidence>
<comment type="similarity">
    <text evidence="3">Belongs to the FAD-binding oxidoreductase/transferase type 4 family.</text>
</comment>
<dbReference type="GeneTree" id="ENSGT00940000158705"/>
<dbReference type="GO" id="GO:0006355">
    <property type="term" value="P:regulation of DNA-templated transcription"/>
    <property type="evidence" value="ECO:0007669"/>
    <property type="project" value="InterPro"/>
</dbReference>
<dbReference type="GO" id="GO:0071949">
    <property type="term" value="F:FAD binding"/>
    <property type="evidence" value="ECO:0007669"/>
    <property type="project" value="InterPro"/>
</dbReference>
<evidence type="ECO:0000256" key="5">
    <source>
        <dbReference type="ARBA" id="ARBA00022630"/>
    </source>
</evidence>
<evidence type="ECO:0000256" key="1">
    <source>
        <dbReference type="ARBA" id="ARBA00001974"/>
    </source>
</evidence>
<dbReference type="AlphaFoldDB" id="A0A8C5QVL9"/>
<dbReference type="GO" id="GO:0046983">
    <property type="term" value="F:protein dimerization activity"/>
    <property type="evidence" value="ECO:0007669"/>
    <property type="project" value="InterPro"/>
</dbReference>
<dbReference type="SUPFAM" id="SSF55103">
    <property type="entry name" value="FAD-linked oxidases, C-terminal domain"/>
    <property type="match status" value="1"/>
</dbReference>
<gene>
    <name evidence="17" type="primary">LDHD</name>
</gene>
<keyword evidence="9" id="KW-0805">Transcription regulation</keyword>
<dbReference type="GO" id="GO:1903457">
    <property type="term" value="P:lactate catabolic process"/>
    <property type="evidence" value="ECO:0007669"/>
    <property type="project" value="TreeGrafter"/>
</dbReference>
<dbReference type="GO" id="GO:0008720">
    <property type="term" value="F:D-lactate dehydrogenase (NAD+) activity"/>
    <property type="evidence" value="ECO:0007669"/>
    <property type="project" value="TreeGrafter"/>
</dbReference>
<sequence>MALQIVLRLTRGLGQTVSCRSYSSPPQFIEALRSVVGNGNISTAMAVRELHGRDESMHRCWPPDAVVWPQSVEHVSRMAELCYENTVSIIPFGTGTGLEGGVSAVKGGVCFNLTRMDKILHLNTDDFSVTVEPGVTRKSLNSFLRDSGLWFPVDPGADASVCGMAATSASGTNAVRYGTMRENVINLEVVLSDGRVLNTAGKDRLFRKTSAGYNLTSLFVGSEGTLGIITKASLRLHGIPEATMSAVCAFPTVQAAVDSTVQILQCGVPIARIEFLDDVMIDACNKFNGLSYRALPTLFLEFHGTENGVREQVQQTGEITQLNGGSHFTWARDQEERTKLWTARHNAWYAALALRPGCRGYATDVCVPISKLPEIIVNTKTDLMESKLTGPIAGHVGDGNFHCIMVLNPDDEDEVSRVKAFTDRLARKALALNGTCTGEHGIGLGKRSLLVEEAADTLAVRQKRRIYDITNVLEGIGLIEKKSKNSIQWKGVGPGCNTREIADKLIDLKAELADLEQREQELDQQRMWVQQSIRNVTDDVQNTGLAYLTHEDLCCCFRGDTLLAIRAPSGTCLEVPVPEGINGQKKFQIHLKSSTGPIEVLLVNKDTSSSAPVVVPVPPPEDLVPPAARPALTQHQVPVSAEPAESPVITESKECPTSQSPVATSSNRLVGVDTCPLQSSASLDNSTDVLNPSTSVQPIKADLSDVLEFPTELSEFFDSSKECISSDLLEELMSSEVFAPLLRLSPPPGDHDYVYNLDDSEGVCDLFDVPISL</sequence>